<sequence length="105" mass="12234">MPPPSSSSSSTIEQQQEYTLKDVPTLMKRLLKPNEYWYILDKHWYDSFLIYLDNDDPANHPELLRPAQNVTIANNNNNNKTPPTPTYRLKTTARENEDFVIVPEV</sequence>
<reference evidence="2 3" key="1">
    <citation type="submission" date="2017-03" db="EMBL/GenBank/DDBJ databases">
        <title>Genome Survey of Euroglyphus maynei.</title>
        <authorList>
            <person name="Arlian L.G."/>
            <person name="Morgan M.S."/>
            <person name="Rider S.D."/>
        </authorList>
    </citation>
    <scope>NUCLEOTIDE SEQUENCE [LARGE SCALE GENOMIC DNA]</scope>
    <source>
        <strain evidence="2">Arlian Lab</strain>
        <tissue evidence="2">Whole body</tissue>
    </source>
</reference>
<dbReference type="SUPFAM" id="SSF143791">
    <property type="entry name" value="DUSP-like"/>
    <property type="match status" value="1"/>
</dbReference>
<protein>
    <recommendedName>
        <fullName evidence="1">DUSP domain-containing protein</fullName>
    </recommendedName>
</protein>
<dbReference type="Proteomes" id="UP000194236">
    <property type="component" value="Unassembled WGS sequence"/>
</dbReference>
<feature type="non-terminal residue" evidence="2">
    <location>
        <position position="105"/>
    </location>
</feature>
<name>A0A1Y3AZW1_EURMA</name>
<feature type="domain" description="DUSP" evidence="1">
    <location>
        <begin position="10"/>
        <end position="105"/>
    </location>
</feature>
<organism evidence="2 3">
    <name type="scientific">Euroglyphus maynei</name>
    <name type="common">Mayne's house dust mite</name>
    <dbReference type="NCBI Taxonomy" id="6958"/>
    <lineage>
        <taxon>Eukaryota</taxon>
        <taxon>Metazoa</taxon>
        <taxon>Ecdysozoa</taxon>
        <taxon>Arthropoda</taxon>
        <taxon>Chelicerata</taxon>
        <taxon>Arachnida</taxon>
        <taxon>Acari</taxon>
        <taxon>Acariformes</taxon>
        <taxon>Sarcoptiformes</taxon>
        <taxon>Astigmata</taxon>
        <taxon>Psoroptidia</taxon>
        <taxon>Analgoidea</taxon>
        <taxon>Pyroglyphidae</taxon>
        <taxon>Pyroglyphinae</taxon>
        <taxon>Euroglyphus</taxon>
    </lineage>
</organism>
<gene>
    <name evidence="2" type="ORF">BLA29_013545</name>
</gene>
<evidence type="ECO:0000313" key="2">
    <source>
        <dbReference type="EMBL" id="OTF74080.1"/>
    </source>
</evidence>
<evidence type="ECO:0000313" key="3">
    <source>
        <dbReference type="Proteomes" id="UP000194236"/>
    </source>
</evidence>
<dbReference type="AlphaFoldDB" id="A0A1Y3AZW1"/>
<dbReference type="EMBL" id="MUJZ01048764">
    <property type="protein sequence ID" value="OTF74080.1"/>
    <property type="molecule type" value="Genomic_DNA"/>
</dbReference>
<dbReference type="Gene3D" id="3.30.2230.10">
    <property type="entry name" value="DUSP-like"/>
    <property type="match status" value="1"/>
</dbReference>
<dbReference type="PROSITE" id="PS51283">
    <property type="entry name" value="DUSP"/>
    <property type="match status" value="1"/>
</dbReference>
<dbReference type="InterPro" id="IPR006615">
    <property type="entry name" value="Pept_C19_DUSP"/>
</dbReference>
<accession>A0A1Y3AZW1</accession>
<evidence type="ECO:0000259" key="1">
    <source>
        <dbReference type="PROSITE" id="PS51283"/>
    </source>
</evidence>
<keyword evidence="3" id="KW-1185">Reference proteome</keyword>
<comment type="caution">
    <text evidence="2">The sequence shown here is derived from an EMBL/GenBank/DDBJ whole genome shotgun (WGS) entry which is preliminary data.</text>
</comment>
<proteinExistence type="predicted"/>
<dbReference type="InterPro" id="IPR035927">
    <property type="entry name" value="DUSP-like_sf"/>
</dbReference>
<dbReference type="Pfam" id="PF06337">
    <property type="entry name" value="DUSP"/>
    <property type="match status" value="1"/>
</dbReference>
<dbReference type="GO" id="GO:0004843">
    <property type="term" value="F:cysteine-type deubiquitinase activity"/>
    <property type="evidence" value="ECO:0007669"/>
    <property type="project" value="InterPro"/>
</dbReference>